<dbReference type="GO" id="GO:0019634">
    <property type="term" value="P:organic phosphonate metabolic process"/>
    <property type="evidence" value="ECO:0007669"/>
    <property type="project" value="InterPro"/>
</dbReference>
<dbReference type="NCBIfam" id="TIGR03292">
    <property type="entry name" value="PhnH_redo"/>
    <property type="match status" value="1"/>
</dbReference>
<name>A0A8J3HWL8_9CHLR</name>
<protein>
    <submittedName>
        <fullName evidence="1">Phosphonate C-P lyase system protein PhnH</fullName>
    </submittedName>
</protein>
<keyword evidence="2" id="KW-1185">Reference proteome</keyword>
<dbReference type="InterPro" id="IPR008772">
    <property type="entry name" value="Phosphonate_metab_PhnH"/>
</dbReference>
<dbReference type="Gene3D" id="3.40.50.11310">
    <property type="entry name" value="Bacterial phosphonate metabolism protein PhnH"/>
    <property type="match status" value="1"/>
</dbReference>
<keyword evidence="1" id="KW-0456">Lyase</keyword>
<dbReference type="EMBL" id="BNJF01000001">
    <property type="protein sequence ID" value="GHO41958.1"/>
    <property type="molecule type" value="Genomic_DNA"/>
</dbReference>
<accession>A0A8J3HWL8</accession>
<sequence length="228" mass="25251">MATALDWQVFYNTRTFRLLLDCMARPGKYNKLPIFADTFPPYQVEHEAPKHVNSFALGALLSLLDREVSFTVAAHGEWLPRESALMQWMSLCTNSGTTAPEKAHFVLFGDDACAELVSQLHIGTLLEPENSATAFVCVDRLVQLGAHEEGGRIDEGGLQLTLSGPGIEHTHEIVLWGLSQSMYHALQQARQGYPLGIDLYLVDQEGGCIGLPRTTQISMREHTEEVKA</sequence>
<reference evidence="1" key="1">
    <citation type="submission" date="2020-10" db="EMBL/GenBank/DDBJ databases">
        <title>Taxonomic study of unclassified bacteria belonging to the class Ktedonobacteria.</title>
        <authorList>
            <person name="Yabe S."/>
            <person name="Wang C.M."/>
            <person name="Zheng Y."/>
            <person name="Sakai Y."/>
            <person name="Cavaletti L."/>
            <person name="Monciardini P."/>
            <person name="Donadio S."/>
        </authorList>
    </citation>
    <scope>NUCLEOTIDE SEQUENCE</scope>
    <source>
        <strain evidence="1">SOSP1-1</strain>
    </source>
</reference>
<dbReference type="SUPFAM" id="SSF159709">
    <property type="entry name" value="PhnH-like"/>
    <property type="match status" value="1"/>
</dbReference>
<dbReference type="InterPro" id="IPR038058">
    <property type="entry name" value="PhnH-like_sp"/>
</dbReference>
<dbReference type="PIRSF" id="PIRSF020680">
    <property type="entry name" value="PhnH"/>
    <property type="match status" value="1"/>
</dbReference>
<dbReference type="GO" id="GO:0016829">
    <property type="term" value="F:lyase activity"/>
    <property type="evidence" value="ECO:0007669"/>
    <property type="project" value="UniProtKB-KW"/>
</dbReference>
<organism evidence="1 2">
    <name type="scientific">Ktedonospora formicarum</name>
    <dbReference type="NCBI Taxonomy" id="2778364"/>
    <lineage>
        <taxon>Bacteria</taxon>
        <taxon>Bacillati</taxon>
        <taxon>Chloroflexota</taxon>
        <taxon>Ktedonobacteria</taxon>
        <taxon>Ktedonobacterales</taxon>
        <taxon>Ktedonobacteraceae</taxon>
        <taxon>Ktedonospora</taxon>
    </lineage>
</organism>
<gene>
    <name evidence="1" type="ORF">KSX_01210</name>
</gene>
<dbReference type="Pfam" id="PF05845">
    <property type="entry name" value="PhnH"/>
    <property type="match status" value="1"/>
</dbReference>
<dbReference type="AlphaFoldDB" id="A0A8J3HWL8"/>
<dbReference type="Proteomes" id="UP000612362">
    <property type="component" value="Unassembled WGS sequence"/>
</dbReference>
<evidence type="ECO:0000313" key="1">
    <source>
        <dbReference type="EMBL" id="GHO41958.1"/>
    </source>
</evidence>
<dbReference type="RefSeq" id="WP_220191558.1">
    <property type="nucleotide sequence ID" value="NZ_BNJF01000001.1"/>
</dbReference>
<proteinExistence type="predicted"/>
<comment type="caution">
    <text evidence="1">The sequence shown here is derived from an EMBL/GenBank/DDBJ whole genome shotgun (WGS) entry which is preliminary data.</text>
</comment>
<evidence type="ECO:0000313" key="2">
    <source>
        <dbReference type="Proteomes" id="UP000612362"/>
    </source>
</evidence>